<organism evidence="3 4">
    <name type="scientific">Cymbomonas tetramitiformis</name>
    <dbReference type="NCBI Taxonomy" id="36881"/>
    <lineage>
        <taxon>Eukaryota</taxon>
        <taxon>Viridiplantae</taxon>
        <taxon>Chlorophyta</taxon>
        <taxon>Pyramimonadophyceae</taxon>
        <taxon>Pyramimonadales</taxon>
        <taxon>Pyramimonadaceae</taxon>
        <taxon>Cymbomonas</taxon>
    </lineage>
</organism>
<evidence type="ECO:0000313" key="4">
    <source>
        <dbReference type="Proteomes" id="UP001190700"/>
    </source>
</evidence>
<keyword evidence="2" id="KW-0812">Transmembrane</keyword>
<dbReference type="EMBL" id="LGRX02034443">
    <property type="protein sequence ID" value="KAK3237792.1"/>
    <property type="molecule type" value="Genomic_DNA"/>
</dbReference>
<evidence type="ECO:0000256" key="1">
    <source>
        <dbReference type="SAM" id="MobiDB-lite"/>
    </source>
</evidence>
<feature type="compositionally biased region" description="Low complexity" evidence="1">
    <location>
        <begin position="147"/>
        <end position="159"/>
    </location>
</feature>
<dbReference type="AlphaFoldDB" id="A0AAE0BLE5"/>
<evidence type="ECO:0000313" key="3">
    <source>
        <dbReference type="EMBL" id="KAK3237792.1"/>
    </source>
</evidence>
<feature type="compositionally biased region" description="Pro residues" evidence="1">
    <location>
        <begin position="39"/>
        <end position="55"/>
    </location>
</feature>
<sequence length="340" mass="36418">MLASPIRPSKCVRSASSPCLSPFPTQSTIATSSLSFAALPPPPCAPPPPRPPAPPRSDASSLLDDHAVLLGGALAATVVIALGSLVWWRHRRYRVWHKQNVDDTTVAFGSLQSDADSFDQNAMLPLPDVYEQMRNKLEGARGHSQVEALEALPASSSASVRGRERDREMEGPPSPDEYHHQDSPNQRAARYAPGPSFLLGELSPEARQSLIQSSARSKPLATGRGGSLVMTGAAVEITQRGNQQHSDASPESRNDVVTLQGTGIGHEPSMQFCMHPFRQETMATATRGLDAGAARARQNGARWAFIHCPITAHGLTGIDEHFRLGGATAESAHFESGYPT</sequence>
<keyword evidence="4" id="KW-1185">Reference proteome</keyword>
<reference evidence="3 4" key="1">
    <citation type="journal article" date="2015" name="Genome Biol. Evol.">
        <title>Comparative Genomics of a Bacterivorous Green Alga Reveals Evolutionary Causalities and Consequences of Phago-Mixotrophic Mode of Nutrition.</title>
        <authorList>
            <person name="Burns J.A."/>
            <person name="Paasch A."/>
            <person name="Narechania A."/>
            <person name="Kim E."/>
        </authorList>
    </citation>
    <scope>NUCLEOTIDE SEQUENCE [LARGE SCALE GENOMIC DNA]</scope>
    <source>
        <strain evidence="3 4">PLY_AMNH</strain>
    </source>
</reference>
<feature type="compositionally biased region" description="Basic and acidic residues" evidence="1">
    <location>
        <begin position="161"/>
        <end position="182"/>
    </location>
</feature>
<feature type="region of interest" description="Disordered" evidence="1">
    <location>
        <begin position="35"/>
        <end position="60"/>
    </location>
</feature>
<keyword evidence="2" id="KW-1133">Transmembrane helix</keyword>
<name>A0AAE0BLE5_9CHLO</name>
<evidence type="ECO:0000256" key="2">
    <source>
        <dbReference type="SAM" id="Phobius"/>
    </source>
</evidence>
<keyword evidence="2" id="KW-0472">Membrane</keyword>
<proteinExistence type="predicted"/>
<feature type="transmembrane region" description="Helical" evidence="2">
    <location>
        <begin position="67"/>
        <end position="88"/>
    </location>
</feature>
<gene>
    <name evidence="3" type="ORF">CYMTET_52156</name>
</gene>
<feature type="region of interest" description="Disordered" evidence="1">
    <location>
        <begin position="1"/>
        <end position="21"/>
    </location>
</feature>
<comment type="caution">
    <text evidence="3">The sequence shown here is derived from an EMBL/GenBank/DDBJ whole genome shotgun (WGS) entry which is preliminary data.</text>
</comment>
<feature type="region of interest" description="Disordered" evidence="1">
    <location>
        <begin position="140"/>
        <end position="200"/>
    </location>
</feature>
<protein>
    <submittedName>
        <fullName evidence="3">Uncharacterized protein</fullName>
    </submittedName>
</protein>
<dbReference type="Proteomes" id="UP001190700">
    <property type="component" value="Unassembled WGS sequence"/>
</dbReference>
<accession>A0AAE0BLE5</accession>